<feature type="transmembrane region" description="Helical" evidence="7">
    <location>
        <begin position="259"/>
        <end position="287"/>
    </location>
</feature>
<feature type="transmembrane region" description="Helical" evidence="7">
    <location>
        <begin position="12"/>
        <end position="34"/>
    </location>
</feature>
<feature type="transmembrane region" description="Helical" evidence="7">
    <location>
        <begin position="204"/>
        <end position="225"/>
    </location>
</feature>
<feature type="transmembrane region" description="Helical" evidence="7">
    <location>
        <begin position="148"/>
        <end position="171"/>
    </location>
</feature>
<feature type="transmembrane region" description="Helical" evidence="7">
    <location>
        <begin position="231"/>
        <end position="252"/>
    </location>
</feature>
<dbReference type="RefSeq" id="WP_179578328.1">
    <property type="nucleotide sequence ID" value="NZ_JACCFM010000001.1"/>
</dbReference>
<evidence type="ECO:0000256" key="1">
    <source>
        <dbReference type="ARBA" id="ARBA00004141"/>
    </source>
</evidence>
<dbReference type="AlphaFoldDB" id="A0A7Z0EDE8"/>
<name>A0A7Z0EDE8_9MICO</name>
<proteinExistence type="inferred from homology"/>
<feature type="transmembrane region" description="Helical" evidence="7">
    <location>
        <begin position="69"/>
        <end position="95"/>
    </location>
</feature>
<comment type="caution">
    <text evidence="8">The sequence shown here is derived from an EMBL/GenBank/DDBJ whole genome shotgun (WGS) entry which is preliminary data.</text>
</comment>
<keyword evidence="3 7" id="KW-0812">Transmembrane</keyword>
<feature type="transmembrane region" description="Helical" evidence="7">
    <location>
        <begin position="40"/>
        <end position="57"/>
    </location>
</feature>
<evidence type="ECO:0000256" key="3">
    <source>
        <dbReference type="ARBA" id="ARBA00022692"/>
    </source>
</evidence>
<dbReference type="PANTHER" id="PTHR21716:SF64">
    <property type="entry name" value="AI-2 TRANSPORT PROTEIN TQSA"/>
    <property type="match status" value="1"/>
</dbReference>
<protein>
    <submittedName>
        <fullName evidence="8">Putative PurR-regulated permease PerM</fullName>
    </submittedName>
</protein>
<evidence type="ECO:0000313" key="9">
    <source>
        <dbReference type="Proteomes" id="UP000537260"/>
    </source>
</evidence>
<feature type="region of interest" description="Disordered" evidence="6">
    <location>
        <begin position="358"/>
        <end position="389"/>
    </location>
</feature>
<evidence type="ECO:0000256" key="6">
    <source>
        <dbReference type="SAM" id="MobiDB-lite"/>
    </source>
</evidence>
<keyword evidence="5 7" id="KW-0472">Membrane</keyword>
<dbReference type="PANTHER" id="PTHR21716">
    <property type="entry name" value="TRANSMEMBRANE PROTEIN"/>
    <property type="match status" value="1"/>
</dbReference>
<keyword evidence="9" id="KW-1185">Reference proteome</keyword>
<gene>
    <name evidence="8" type="ORF">HNR05_001378</name>
</gene>
<sequence length="389" mass="41347">MTNMPASTPGGLRYPRGTVILIGLASAVVVSIGISGIRGILAPVFLTLILTICANPVRTALLKRGVPGALATGSVILTVFALLAGFTYTIIIAFAQFVSMLPNYSQQFQQAGTAITSWLSRIGISHDQVHSVVTGINPANIAGVVTDALGSVVSITASLVIVLTMMILMAADAVYSRTILNQLSVRNPYLVTALTDYASHVRRYMVVTTVLGVIQGALNTIALSIMQVPAALLWGLLSFLCSFIPNIGYFFAIAPPIVFGFLVGGWPVVIAIIIVYGVINAVVQSIIQPRVVGHAVSLSQTITFFSVLFWAVIIGPIGAILAIPLTLLTKTFLIDANPEAHWWRPALGPTNETRTIMKSESLASKTARKNAKAARTSTDDTDPQRRPTP</sequence>
<keyword evidence="4 7" id="KW-1133">Transmembrane helix</keyword>
<evidence type="ECO:0000256" key="5">
    <source>
        <dbReference type="ARBA" id="ARBA00023136"/>
    </source>
</evidence>
<dbReference type="InterPro" id="IPR002549">
    <property type="entry name" value="AI-2E-like"/>
</dbReference>
<feature type="transmembrane region" description="Helical" evidence="7">
    <location>
        <begin position="307"/>
        <end position="328"/>
    </location>
</feature>
<dbReference type="Proteomes" id="UP000537260">
    <property type="component" value="Unassembled WGS sequence"/>
</dbReference>
<evidence type="ECO:0000313" key="8">
    <source>
        <dbReference type="EMBL" id="NYJ19587.1"/>
    </source>
</evidence>
<evidence type="ECO:0000256" key="4">
    <source>
        <dbReference type="ARBA" id="ARBA00022989"/>
    </source>
</evidence>
<dbReference type="Pfam" id="PF01594">
    <property type="entry name" value="AI-2E_transport"/>
    <property type="match status" value="1"/>
</dbReference>
<accession>A0A7Z0EDE8</accession>
<evidence type="ECO:0000256" key="7">
    <source>
        <dbReference type="SAM" id="Phobius"/>
    </source>
</evidence>
<comment type="similarity">
    <text evidence="2">Belongs to the autoinducer-2 exporter (AI-2E) (TC 2.A.86) family.</text>
</comment>
<comment type="subcellular location">
    <subcellularLocation>
        <location evidence="1">Membrane</location>
        <topology evidence="1">Multi-pass membrane protein</topology>
    </subcellularLocation>
</comment>
<reference evidence="8 9" key="1">
    <citation type="submission" date="2020-07" db="EMBL/GenBank/DDBJ databases">
        <title>Sequencing the genomes of 1000 actinobacteria strains.</title>
        <authorList>
            <person name="Klenk H.-P."/>
        </authorList>
    </citation>
    <scope>NUCLEOTIDE SEQUENCE [LARGE SCALE GENOMIC DNA]</scope>
    <source>
        <strain evidence="8 9">LI1</strain>
    </source>
</reference>
<dbReference type="GO" id="GO:0055085">
    <property type="term" value="P:transmembrane transport"/>
    <property type="evidence" value="ECO:0007669"/>
    <property type="project" value="TreeGrafter"/>
</dbReference>
<evidence type="ECO:0000256" key="2">
    <source>
        <dbReference type="ARBA" id="ARBA00009773"/>
    </source>
</evidence>
<organism evidence="8 9">
    <name type="scientific">Glaciibacter psychrotolerans</name>
    <dbReference type="NCBI Taxonomy" id="670054"/>
    <lineage>
        <taxon>Bacteria</taxon>
        <taxon>Bacillati</taxon>
        <taxon>Actinomycetota</taxon>
        <taxon>Actinomycetes</taxon>
        <taxon>Micrococcales</taxon>
        <taxon>Microbacteriaceae</taxon>
        <taxon>Glaciibacter</taxon>
    </lineage>
</organism>
<dbReference type="EMBL" id="JACCFM010000001">
    <property type="protein sequence ID" value="NYJ19587.1"/>
    <property type="molecule type" value="Genomic_DNA"/>
</dbReference>
<dbReference type="GO" id="GO:0016020">
    <property type="term" value="C:membrane"/>
    <property type="evidence" value="ECO:0007669"/>
    <property type="project" value="UniProtKB-SubCell"/>
</dbReference>